<reference evidence="2 3" key="1">
    <citation type="journal article" date="2019" name="Commun. Biol.">
        <title>The bagworm genome reveals a unique fibroin gene that provides high tensile strength.</title>
        <authorList>
            <person name="Kono N."/>
            <person name="Nakamura H."/>
            <person name="Ohtoshi R."/>
            <person name="Tomita M."/>
            <person name="Numata K."/>
            <person name="Arakawa K."/>
        </authorList>
    </citation>
    <scope>NUCLEOTIDE SEQUENCE [LARGE SCALE GENOMIC DNA]</scope>
</reference>
<dbReference type="OrthoDB" id="425619at2759"/>
<dbReference type="Pfam" id="PF17919">
    <property type="entry name" value="RT_RNaseH_2"/>
    <property type="match status" value="1"/>
</dbReference>
<dbReference type="STRING" id="151549.A0A4C1XY33"/>
<feature type="domain" description="Reverse transcriptase/retrotransposon-derived protein RNase H-like" evidence="1">
    <location>
        <begin position="106"/>
        <end position="167"/>
    </location>
</feature>
<protein>
    <submittedName>
        <fullName evidence="2">Retrovirus-related Pol polyprotein from transposon opus</fullName>
    </submittedName>
</protein>
<dbReference type="SUPFAM" id="SSF56672">
    <property type="entry name" value="DNA/RNA polymerases"/>
    <property type="match status" value="1"/>
</dbReference>
<dbReference type="GO" id="GO:0071897">
    <property type="term" value="P:DNA biosynthetic process"/>
    <property type="evidence" value="ECO:0007669"/>
    <property type="project" value="UniProtKB-ARBA"/>
</dbReference>
<name>A0A4C1XY33_EUMVA</name>
<dbReference type="AlphaFoldDB" id="A0A4C1XY33"/>
<evidence type="ECO:0000313" key="2">
    <source>
        <dbReference type="EMBL" id="GBP67229.1"/>
    </source>
</evidence>
<dbReference type="Proteomes" id="UP000299102">
    <property type="component" value="Unassembled WGS sequence"/>
</dbReference>
<dbReference type="EMBL" id="BGZK01000977">
    <property type="protein sequence ID" value="GBP67229.1"/>
    <property type="molecule type" value="Genomic_DNA"/>
</dbReference>
<evidence type="ECO:0000313" key="3">
    <source>
        <dbReference type="Proteomes" id="UP000299102"/>
    </source>
</evidence>
<organism evidence="2 3">
    <name type="scientific">Eumeta variegata</name>
    <name type="common">Bagworm moth</name>
    <name type="synonym">Eumeta japonica</name>
    <dbReference type="NCBI Taxonomy" id="151549"/>
    <lineage>
        <taxon>Eukaryota</taxon>
        <taxon>Metazoa</taxon>
        <taxon>Ecdysozoa</taxon>
        <taxon>Arthropoda</taxon>
        <taxon>Hexapoda</taxon>
        <taxon>Insecta</taxon>
        <taxon>Pterygota</taxon>
        <taxon>Neoptera</taxon>
        <taxon>Endopterygota</taxon>
        <taxon>Lepidoptera</taxon>
        <taxon>Glossata</taxon>
        <taxon>Ditrysia</taxon>
        <taxon>Tineoidea</taxon>
        <taxon>Psychidae</taxon>
        <taxon>Oiketicinae</taxon>
        <taxon>Eumeta</taxon>
    </lineage>
</organism>
<evidence type="ECO:0000259" key="1">
    <source>
        <dbReference type="Pfam" id="PF17919"/>
    </source>
</evidence>
<keyword evidence="3" id="KW-1185">Reference proteome</keyword>
<dbReference type="Gene3D" id="3.10.20.370">
    <property type="match status" value="1"/>
</dbReference>
<accession>A0A4C1XY33</accession>
<gene>
    <name evidence="2" type="primary">pol</name>
    <name evidence="2" type="ORF">EVAR_45062_1</name>
</gene>
<dbReference type="InterPro" id="IPR043502">
    <property type="entry name" value="DNA/RNA_pol_sf"/>
</dbReference>
<proteinExistence type="predicted"/>
<comment type="caution">
    <text evidence="2">The sequence shown here is derived from an EMBL/GenBank/DDBJ whole genome shotgun (WGS) entry which is preliminary data.</text>
</comment>
<sequence>MIKCCVLDREESIYEGSRYVITPFNPSTTDRQSVSNSNRLFISKRSQPSMRSLDAAVRRTTDDKSSSTMSAAIHRSLQAPTRRARCRSTEIVLKQQPWIWGFILPSDYNKPFILRTDASNYALGADLLLGEGKDERSIACASHFLAVTECNYTTPERAALAVVWDVEIAEGLMKVILLSSRNESSGT</sequence>
<dbReference type="InterPro" id="IPR041577">
    <property type="entry name" value="RT_RNaseH_2"/>
</dbReference>